<evidence type="ECO:0000313" key="3">
    <source>
        <dbReference type="Proteomes" id="UP000649739"/>
    </source>
</evidence>
<reference evidence="2" key="2">
    <citation type="submission" date="2020-09" db="EMBL/GenBank/DDBJ databases">
        <authorList>
            <person name="Sun Q."/>
            <person name="Ohkuma M."/>
        </authorList>
    </citation>
    <scope>NUCLEOTIDE SEQUENCE</scope>
    <source>
        <strain evidence="2">JCM 3090</strain>
    </source>
</reference>
<dbReference type="PROSITE" id="PS51318">
    <property type="entry name" value="TAT"/>
    <property type="match status" value="1"/>
</dbReference>
<sequence length="141" mass="14455">MSTTDPGAASVAPHRRRAPRRLLFGTAAIAVGAAAALALVVPGNPPTADAGTLPGYPVAPTVPADDPAPYQHACTADDALVGPAVRAHLGRSLTEVRTELGGALLRVIGQDGRCAPLTRDYNPARTNVYLERGVVVRATMG</sequence>
<keyword evidence="1" id="KW-0472">Membrane</keyword>
<organism evidence="2 3">
    <name type="scientific">Pilimelia anulata</name>
    <dbReference type="NCBI Taxonomy" id="53371"/>
    <lineage>
        <taxon>Bacteria</taxon>
        <taxon>Bacillati</taxon>
        <taxon>Actinomycetota</taxon>
        <taxon>Actinomycetes</taxon>
        <taxon>Micromonosporales</taxon>
        <taxon>Micromonosporaceae</taxon>
        <taxon>Pilimelia</taxon>
    </lineage>
</organism>
<protein>
    <submittedName>
        <fullName evidence="2">Uncharacterized protein</fullName>
    </submittedName>
</protein>
<name>A0A8J3F9Q2_9ACTN</name>
<gene>
    <name evidence="2" type="ORF">GCM10010123_29800</name>
</gene>
<proteinExistence type="predicted"/>
<accession>A0A8J3F9Q2</accession>
<keyword evidence="3" id="KW-1185">Reference proteome</keyword>
<dbReference type="Proteomes" id="UP000649739">
    <property type="component" value="Unassembled WGS sequence"/>
</dbReference>
<feature type="transmembrane region" description="Helical" evidence="1">
    <location>
        <begin position="22"/>
        <end position="41"/>
    </location>
</feature>
<comment type="caution">
    <text evidence="2">The sequence shown here is derived from an EMBL/GenBank/DDBJ whole genome shotgun (WGS) entry which is preliminary data.</text>
</comment>
<evidence type="ECO:0000313" key="2">
    <source>
        <dbReference type="EMBL" id="GGJ97763.1"/>
    </source>
</evidence>
<keyword evidence="1" id="KW-1133">Transmembrane helix</keyword>
<reference evidence="2" key="1">
    <citation type="journal article" date="2014" name="Int. J. Syst. Evol. Microbiol.">
        <title>Complete genome sequence of Corynebacterium casei LMG S-19264T (=DSM 44701T), isolated from a smear-ripened cheese.</title>
        <authorList>
            <consortium name="US DOE Joint Genome Institute (JGI-PGF)"/>
            <person name="Walter F."/>
            <person name="Albersmeier A."/>
            <person name="Kalinowski J."/>
            <person name="Ruckert C."/>
        </authorList>
    </citation>
    <scope>NUCLEOTIDE SEQUENCE</scope>
    <source>
        <strain evidence="2">JCM 3090</strain>
    </source>
</reference>
<dbReference type="RefSeq" id="WP_189170753.1">
    <property type="nucleotide sequence ID" value="NZ_BMQB01000006.1"/>
</dbReference>
<keyword evidence="1" id="KW-0812">Transmembrane</keyword>
<dbReference type="InterPro" id="IPR006311">
    <property type="entry name" value="TAT_signal"/>
</dbReference>
<dbReference type="AlphaFoldDB" id="A0A8J3F9Q2"/>
<evidence type="ECO:0000256" key="1">
    <source>
        <dbReference type="SAM" id="Phobius"/>
    </source>
</evidence>
<dbReference type="EMBL" id="BMQB01000006">
    <property type="protein sequence ID" value="GGJ97763.1"/>
    <property type="molecule type" value="Genomic_DNA"/>
</dbReference>